<dbReference type="EMBL" id="VNJI01000011">
    <property type="protein sequence ID" value="TVY09974.1"/>
    <property type="molecule type" value="Genomic_DNA"/>
</dbReference>
<keyword evidence="8" id="KW-1185">Reference proteome</keyword>
<feature type="domain" description="Core-binding (CB)" evidence="6">
    <location>
        <begin position="21"/>
        <end position="107"/>
    </location>
</feature>
<evidence type="ECO:0000256" key="4">
    <source>
        <dbReference type="PROSITE-ProRule" id="PRU01248"/>
    </source>
</evidence>
<dbReference type="AlphaFoldDB" id="A0A559KCY7"/>
<dbReference type="OrthoDB" id="9803188at2"/>
<dbReference type="PROSITE" id="PS51898">
    <property type="entry name" value="TYR_RECOMBINASE"/>
    <property type="match status" value="1"/>
</dbReference>
<dbReference type="PANTHER" id="PTHR30349">
    <property type="entry name" value="PHAGE INTEGRASE-RELATED"/>
    <property type="match status" value="1"/>
</dbReference>
<dbReference type="PROSITE" id="PS51900">
    <property type="entry name" value="CB"/>
    <property type="match status" value="1"/>
</dbReference>
<evidence type="ECO:0000259" key="6">
    <source>
        <dbReference type="PROSITE" id="PS51900"/>
    </source>
</evidence>
<dbReference type="GO" id="GO:0015074">
    <property type="term" value="P:DNA integration"/>
    <property type="evidence" value="ECO:0007669"/>
    <property type="project" value="InterPro"/>
</dbReference>
<dbReference type="InterPro" id="IPR013762">
    <property type="entry name" value="Integrase-like_cat_sf"/>
</dbReference>
<dbReference type="InterPro" id="IPR010998">
    <property type="entry name" value="Integrase_recombinase_N"/>
</dbReference>
<reference evidence="7 8" key="1">
    <citation type="submission" date="2019-07" db="EMBL/GenBank/DDBJ databases">
        <authorList>
            <person name="Kim J."/>
        </authorList>
    </citation>
    <scope>NUCLEOTIDE SEQUENCE [LARGE SCALE GENOMIC DNA]</scope>
    <source>
        <strain evidence="7 8">JC52</strain>
    </source>
</reference>
<dbReference type="InterPro" id="IPR044068">
    <property type="entry name" value="CB"/>
</dbReference>
<protein>
    <submittedName>
        <fullName evidence="7">Tyrosine-type recombinase/integrase</fullName>
    </submittedName>
</protein>
<evidence type="ECO:0000256" key="3">
    <source>
        <dbReference type="ARBA" id="ARBA00023172"/>
    </source>
</evidence>
<name>A0A559KCY7_9BACL</name>
<dbReference type="Gene3D" id="1.10.443.10">
    <property type="entry name" value="Intergrase catalytic core"/>
    <property type="match status" value="1"/>
</dbReference>
<dbReference type="InterPro" id="IPR002104">
    <property type="entry name" value="Integrase_catalytic"/>
</dbReference>
<evidence type="ECO:0000256" key="1">
    <source>
        <dbReference type="ARBA" id="ARBA00008857"/>
    </source>
</evidence>
<dbReference type="SUPFAM" id="SSF56349">
    <property type="entry name" value="DNA breaking-rejoining enzymes"/>
    <property type="match status" value="1"/>
</dbReference>
<dbReference type="Pfam" id="PF00589">
    <property type="entry name" value="Phage_integrase"/>
    <property type="match status" value="1"/>
</dbReference>
<feature type="domain" description="Tyr recombinase" evidence="5">
    <location>
        <begin position="134"/>
        <end position="329"/>
    </location>
</feature>
<dbReference type="InterPro" id="IPR050090">
    <property type="entry name" value="Tyrosine_recombinase_XerCD"/>
</dbReference>
<proteinExistence type="inferred from homology"/>
<dbReference type="Gene3D" id="1.10.150.130">
    <property type="match status" value="1"/>
</dbReference>
<dbReference type="RefSeq" id="WP_144846612.1">
    <property type="nucleotide sequence ID" value="NZ_VNJI01000011.1"/>
</dbReference>
<dbReference type="PANTHER" id="PTHR30349:SF41">
    <property type="entry name" value="INTEGRASE_RECOMBINASE PROTEIN MJ0367-RELATED"/>
    <property type="match status" value="1"/>
</dbReference>
<dbReference type="InterPro" id="IPR011010">
    <property type="entry name" value="DNA_brk_join_enz"/>
</dbReference>
<evidence type="ECO:0000313" key="8">
    <source>
        <dbReference type="Proteomes" id="UP000317036"/>
    </source>
</evidence>
<comment type="caution">
    <text evidence="7">The sequence shown here is derived from an EMBL/GenBank/DDBJ whole genome shotgun (WGS) entry which is preliminary data.</text>
</comment>
<comment type="similarity">
    <text evidence="1">Belongs to the 'phage' integrase family.</text>
</comment>
<dbReference type="Proteomes" id="UP000317036">
    <property type="component" value="Unassembled WGS sequence"/>
</dbReference>
<evidence type="ECO:0000256" key="2">
    <source>
        <dbReference type="ARBA" id="ARBA00023125"/>
    </source>
</evidence>
<gene>
    <name evidence="7" type="ORF">FPZ49_11425</name>
</gene>
<organism evidence="7 8">
    <name type="scientific">Paenibacillus cremeus</name>
    <dbReference type="NCBI Taxonomy" id="2163881"/>
    <lineage>
        <taxon>Bacteria</taxon>
        <taxon>Bacillati</taxon>
        <taxon>Bacillota</taxon>
        <taxon>Bacilli</taxon>
        <taxon>Bacillales</taxon>
        <taxon>Paenibacillaceae</taxon>
        <taxon>Paenibacillus</taxon>
    </lineage>
</organism>
<dbReference type="GO" id="GO:0006310">
    <property type="term" value="P:DNA recombination"/>
    <property type="evidence" value="ECO:0007669"/>
    <property type="project" value="UniProtKB-KW"/>
</dbReference>
<evidence type="ECO:0000259" key="5">
    <source>
        <dbReference type="PROSITE" id="PS51898"/>
    </source>
</evidence>
<keyword evidence="3" id="KW-0233">DNA recombination</keyword>
<dbReference type="CDD" id="cd00397">
    <property type="entry name" value="DNA_BRE_C"/>
    <property type="match status" value="1"/>
</dbReference>
<keyword evidence="2 4" id="KW-0238">DNA-binding</keyword>
<evidence type="ECO:0000313" key="7">
    <source>
        <dbReference type="EMBL" id="TVY09974.1"/>
    </source>
</evidence>
<dbReference type="GO" id="GO:0003677">
    <property type="term" value="F:DNA binding"/>
    <property type="evidence" value="ECO:0007669"/>
    <property type="project" value="UniProtKB-UniRule"/>
</dbReference>
<accession>A0A559KCY7</accession>
<sequence length="340" mass="40291">MPRKTFKKQITSPELTEQINQKNKKLIDRFLKEKNTRCSDTTIEAYTSDLNIFFTWNLLNNENKFFIEIKKIEFADFFSYCVEELKWGSARFGRMKSCLSSLSEFIIRYYDEDHPNFRNVILKAIESMPRNPVREKTILSEEQVNSLLNHLKNEISRPQEACLLALAIASGARVSEWLRFTTDIIDENNTAFEDMFLETTKKIKTKGRTKTGKMIEKYIIKDIFLPYYKDWLVERERIMNDKGKDHNSIFIKRDGEPATVETVRGWIEKWELFLGVPFYPHCLRHFITTYMSRLGMSSDFIVEVMGWNSTDMVKVYNDLTAKEKKWKDLEKLKDHLTKTE</sequence>